<evidence type="ECO:0000259" key="7">
    <source>
        <dbReference type="SMART" id="SM01081"/>
    </source>
</evidence>
<dbReference type="SUPFAM" id="SSF49384">
    <property type="entry name" value="Carbohydrate-binding domain"/>
    <property type="match status" value="1"/>
</dbReference>
<dbReference type="InterPro" id="IPR012291">
    <property type="entry name" value="CBM2_carb-bd_dom_sf"/>
</dbReference>
<evidence type="ECO:0000313" key="9">
    <source>
        <dbReference type="Proteomes" id="UP001217089"/>
    </source>
</evidence>
<dbReference type="EMBL" id="JARBDR010000613">
    <property type="protein sequence ID" value="KAJ8310996.1"/>
    <property type="molecule type" value="Genomic_DNA"/>
</dbReference>
<evidence type="ECO:0000256" key="4">
    <source>
        <dbReference type="ARBA" id="ARBA00022801"/>
    </source>
</evidence>
<dbReference type="InterPro" id="IPR017853">
    <property type="entry name" value="GH"/>
</dbReference>
<dbReference type="Gene3D" id="2.60.40.290">
    <property type="match status" value="1"/>
</dbReference>
<dbReference type="InterPro" id="IPR004866">
    <property type="entry name" value="CHB/HEX_N_dom"/>
</dbReference>
<protein>
    <recommendedName>
        <fullName evidence="3">beta-N-acetylhexosaminidase</fullName>
        <ecNumber evidence="3">3.2.1.52</ecNumber>
    </recommendedName>
    <alternativeName>
        <fullName evidence="5">Beta-N-acetylhexosaminidase</fullName>
    </alternativeName>
    <alternativeName>
        <fullName evidence="6">N-acetyl-beta-glucosaminidase</fullName>
    </alternativeName>
</protein>
<comment type="similarity">
    <text evidence="2">Belongs to the glycosyl hydrolase 20 family.</text>
</comment>
<evidence type="ECO:0000256" key="3">
    <source>
        <dbReference type="ARBA" id="ARBA00012663"/>
    </source>
</evidence>
<keyword evidence="4" id="KW-0378">Hydrolase</keyword>
<feature type="domain" description="Chitobiase/beta-hexosaminidases N-terminal" evidence="7">
    <location>
        <begin position="92"/>
        <end position="240"/>
    </location>
</feature>
<keyword evidence="9" id="KW-1185">Reference proteome</keyword>
<evidence type="ECO:0000313" key="8">
    <source>
        <dbReference type="EMBL" id="KAJ8310996.1"/>
    </source>
</evidence>
<evidence type="ECO:0000256" key="5">
    <source>
        <dbReference type="ARBA" id="ARBA00030512"/>
    </source>
</evidence>
<evidence type="ECO:0000256" key="1">
    <source>
        <dbReference type="ARBA" id="ARBA00001231"/>
    </source>
</evidence>
<dbReference type="SMART" id="SM01081">
    <property type="entry name" value="CHB_HEX"/>
    <property type="match status" value="1"/>
</dbReference>
<dbReference type="InterPro" id="IPR015883">
    <property type="entry name" value="Glyco_hydro_20_cat"/>
</dbReference>
<comment type="caution">
    <text evidence="8">The sequence shown here is derived from an EMBL/GenBank/DDBJ whole genome shotgun (WGS) entry which is preliminary data.</text>
</comment>
<dbReference type="Pfam" id="PF00728">
    <property type="entry name" value="Glyco_hydro_20"/>
    <property type="match status" value="1"/>
</dbReference>
<dbReference type="PANTHER" id="PTHR22600">
    <property type="entry name" value="BETA-HEXOSAMINIDASE"/>
    <property type="match status" value="1"/>
</dbReference>
<dbReference type="InterPro" id="IPR025705">
    <property type="entry name" value="Beta_hexosaminidase_sua/sub"/>
</dbReference>
<dbReference type="SUPFAM" id="SSF55545">
    <property type="entry name" value="beta-N-acetylhexosaminidase-like domain"/>
    <property type="match status" value="1"/>
</dbReference>
<dbReference type="InterPro" id="IPR008965">
    <property type="entry name" value="CBM2/CBM3_carb-bd_dom_sf"/>
</dbReference>
<dbReference type="Proteomes" id="UP001217089">
    <property type="component" value="Unassembled WGS sequence"/>
</dbReference>
<dbReference type="InterPro" id="IPR029018">
    <property type="entry name" value="Hex-like_dom2"/>
</dbReference>
<dbReference type="Gene3D" id="3.20.20.80">
    <property type="entry name" value="Glycosidases"/>
    <property type="match status" value="1"/>
</dbReference>
<sequence>MSREGTRKADLHWTQPGKRNLADSNQMEANFCGRVRRDGLHLGQAQHMAKDREKRRELVAALSLVWDKLVSYAHLLFVSPGASFCFDNEGYQQNNEGCLQSIVLTNTGYDLIVPGNWSIYFYSIRIIEPHLYPYLSGLLLSSGVRIYHHTGYLYEIRPDPKIFQPIKPKEHLTLNFKSADFVVSTSDIFPNWYIHKRGGKSAVIKSTANKSNNFVAPFNTSAQWKRYKQDKYHPITVMDRYHINSDVKDFGYAPADRIIPTPFYMTVDEDKKVDLSFIKHKDDYESVTWQQAYTLKVDASSNRVLITASTAVGAFYAIQSLLAAGKFADRLFQIPEMLIKDEPRFEYRGLQLDVSRNFQTKAEILKILNTMALYKLNKFHFHLTDDEAWRLEIPGLIELTEFGSNRCHGDSSETKCLKPQLGSGPFQDTSGSGFYSVEDYREILRHASSLHIQVIPEFDMPGHSFAAIKSMELRYIKSTIGKQKNDSNGQQRKNLPWKSSTEFLLSEFGDNSSYMSVQHFKNNSMNPCITSTYTFIHHIIKSVKKMHEDIQPLKMFHYGGDEVPNEAWSKSPACKKLIERDLNIKDRQGLKKYFAKRVFELLETEDLDIGAWEDGLMDIYGYAWQNVWEWNRAHIAYEMANNNYKVVLGHATHLYFDHAQEPNPEEKGLYWATRYTSMRKTFGYLPDDLFGNADYKITGDAIDLQEICQDGYGSPPLVRDNP</sequence>
<dbReference type="Gene3D" id="3.30.379.10">
    <property type="entry name" value="Chitobiase/beta-hexosaminidase domain 2-like"/>
    <property type="match status" value="1"/>
</dbReference>
<dbReference type="SUPFAM" id="SSF51445">
    <property type="entry name" value="(Trans)glycosidases"/>
    <property type="match status" value="1"/>
</dbReference>
<comment type="catalytic activity">
    <reaction evidence="1">
        <text>Hydrolysis of terminal non-reducing N-acetyl-D-hexosamine residues in N-acetyl-beta-D-hexosaminides.</text>
        <dbReference type="EC" id="3.2.1.52"/>
    </reaction>
</comment>
<name>A0ABQ9F369_TEGGR</name>
<dbReference type="PRINTS" id="PR00738">
    <property type="entry name" value="GLHYDRLASE20"/>
</dbReference>
<accession>A0ABQ9F369</accession>
<evidence type="ECO:0000256" key="6">
    <source>
        <dbReference type="ARBA" id="ARBA00033000"/>
    </source>
</evidence>
<proteinExistence type="inferred from homology"/>
<organism evidence="8 9">
    <name type="scientific">Tegillarca granosa</name>
    <name type="common">Malaysian cockle</name>
    <name type="synonym">Anadara granosa</name>
    <dbReference type="NCBI Taxonomy" id="220873"/>
    <lineage>
        <taxon>Eukaryota</taxon>
        <taxon>Metazoa</taxon>
        <taxon>Spiralia</taxon>
        <taxon>Lophotrochozoa</taxon>
        <taxon>Mollusca</taxon>
        <taxon>Bivalvia</taxon>
        <taxon>Autobranchia</taxon>
        <taxon>Pteriomorphia</taxon>
        <taxon>Arcoida</taxon>
        <taxon>Arcoidea</taxon>
        <taxon>Arcidae</taxon>
        <taxon>Tegillarca</taxon>
    </lineage>
</organism>
<evidence type="ECO:0000256" key="2">
    <source>
        <dbReference type="ARBA" id="ARBA00006285"/>
    </source>
</evidence>
<dbReference type="EC" id="3.2.1.52" evidence="3"/>
<dbReference type="Pfam" id="PF03173">
    <property type="entry name" value="CHB_HEX"/>
    <property type="match status" value="1"/>
</dbReference>
<reference evidence="8 9" key="1">
    <citation type="submission" date="2022-12" db="EMBL/GenBank/DDBJ databases">
        <title>Chromosome-level genome of Tegillarca granosa.</title>
        <authorList>
            <person name="Kim J."/>
        </authorList>
    </citation>
    <scope>NUCLEOTIDE SEQUENCE [LARGE SCALE GENOMIC DNA]</scope>
    <source>
        <strain evidence="8">Teg-2019</strain>
        <tissue evidence="8">Adductor muscle</tissue>
    </source>
</reference>
<gene>
    <name evidence="8" type="ORF">KUTeg_011441</name>
</gene>
<dbReference type="PANTHER" id="PTHR22600:SF57">
    <property type="entry name" value="BETA-N-ACETYLHEXOSAMINIDASE"/>
    <property type="match status" value="1"/>
</dbReference>